<keyword evidence="2" id="KW-0238">DNA-binding</keyword>
<dbReference type="SMART" id="SM00342">
    <property type="entry name" value="HTH_ARAC"/>
    <property type="match status" value="1"/>
</dbReference>
<dbReference type="CDD" id="cd03136">
    <property type="entry name" value="GATase1_AraC_ArgR_like"/>
    <property type="match status" value="1"/>
</dbReference>
<dbReference type="Gene3D" id="1.10.10.60">
    <property type="entry name" value="Homeodomain-like"/>
    <property type="match status" value="1"/>
</dbReference>
<dbReference type="Pfam" id="PF01965">
    <property type="entry name" value="DJ-1_PfpI"/>
    <property type="match status" value="1"/>
</dbReference>
<proteinExistence type="predicted"/>
<accession>A0A5S3PLK7</accession>
<keyword evidence="1" id="KW-0805">Transcription regulation</keyword>
<evidence type="ECO:0000256" key="1">
    <source>
        <dbReference type="ARBA" id="ARBA00023015"/>
    </source>
</evidence>
<dbReference type="InterPro" id="IPR002818">
    <property type="entry name" value="DJ-1/PfpI"/>
</dbReference>
<dbReference type="PANTHER" id="PTHR43130:SF3">
    <property type="entry name" value="HTH-TYPE TRANSCRIPTIONAL REGULATOR RV1931C"/>
    <property type="match status" value="1"/>
</dbReference>
<dbReference type="InterPro" id="IPR018060">
    <property type="entry name" value="HTH_AraC"/>
</dbReference>
<dbReference type="SUPFAM" id="SSF52317">
    <property type="entry name" value="Class I glutamine amidotransferase-like"/>
    <property type="match status" value="1"/>
</dbReference>
<dbReference type="InterPro" id="IPR052158">
    <property type="entry name" value="INH-QAR"/>
</dbReference>
<evidence type="ECO:0000256" key="2">
    <source>
        <dbReference type="ARBA" id="ARBA00023125"/>
    </source>
</evidence>
<evidence type="ECO:0000313" key="6">
    <source>
        <dbReference type="Proteomes" id="UP000309550"/>
    </source>
</evidence>
<protein>
    <submittedName>
        <fullName evidence="5">GlxA family transcriptional regulator</fullName>
    </submittedName>
</protein>
<dbReference type="SUPFAM" id="SSF46689">
    <property type="entry name" value="Homeodomain-like"/>
    <property type="match status" value="2"/>
</dbReference>
<evidence type="ECO:0000313" key="5">
    <source>
        <dbReference type="EMBL" id="TMM55146.1"/>
    </source>
</evidence>
<dbReference type="InterPro" id="IPR009057">
    <property type="entry name" value="Homeodomain-like_sf"/>
</dbReference>
<name>A0A5S3PLK7_9RHOB</name>
<dbReference type="PANTHER" id="PTHR43130">
    <property type="entry name" value="ARAC-FAMILY TRANSCRIPTIONAL REGULATOR"/>
    <property type="match status" value="1"/>
</dbReference>
<dbReference type="OrthoDB" id="9793400at2"/>
<dbReference type="Pfam" id="PF12833">
    <property type="entry name" value="HTH_18"/>
    <property type="match status" value="1"/>
</dbReference>
<dbReference type="PROSITE" id="PS00041">
    <property type="entry name" value="HTH_ARAC_FAMILY_1"/>
    <property type="match status" value="1"/>
</dbReference>
<dbReference type="Gene3D" id="3.40.50.880">
    <property type="match status" value="1"/>
</dbReference>
<feature type="domain" description="HTH araC/xylS-type" evidence="4">
    <location>
        <begin position="222"/>
        <end position="320"/>
    </location>
</feature>
<keyword evidence="6" id="KW-1185">Reference proteome</keyword>
<comment type="caution">
    <text evidence="5">The sequence shown here is derived from an EMBL/GenBank/DDBJ whole genome shotgun (WGS) entry which is preliminary data.</text>
</comment>
<keyword evidence="3" id="KW-0804">Transcription</keyword>
<dbReference type="InterPro" id="IPR018062">
    <property type="entry name" value="HTH_AraC-typ_CS"/>
</dbReference>
<dbReference type="EMBL" id="VANS01000001">
    <property type="protein sequence ID" value="TMM55146.1"/>
    <property type="molecule type" value="Genomic_DNA"/>
</dbReference>
<dbReference type="GO" id="GO:0003700">
    <property type="term" value="F:DNA-binding transcription factor activity"/>
    <property type="evidence" value="ECO:0007669"/>
    <property type="project" value="InterPro"/>
</dbReference>
<reference evidence="5 6" key="1">
    <citation type="submission" date="2019-05" db="EMBL/GenBank/DDBJ databases">
        <title>Sulfitobacter sabulilitoris sp. nov., isolated from a marine sand.</title>
        <authorList>
            <person name="Yoon J.-H."/>
        </authorList>
    </citation>
    <scope>NUCLEOTIDE SEQUENCE [LARGE SCALE GENOMIC DNA]</scope>
    <source>
        <strain evidence="5 6">HSMS-29</strain>
    </source>
</reference>
<evidence type="ECO:0000256" key="3">
    <source>
        <dbReference type="ARBA" id="ARBA00023163"/>
    </source>
</evidence>
<evidence type="ECO:0000259" key="4">
    <source>
        <dbReference type="PROSITE" id="PS01124"/>
    </source>
</evidence>
<gene>
    <name evidence="5" type="ORF">FDT80_06150</name>
</gene>
<dbReference type="GO" id="GO:0043565">
    <property type="term" value="F:sequence-specific DNA binding"/>
    <property type="evidence" value="ECO:0007669"/>
    <property type="project" value="InterPro"/>
</dbReference>
<dbReference type="PROSITE" id="PS01124">
    <property type="entry name" value="HTH_ARAC_FAMILY_2"/>
    <property type="match status" value="1"/>
</dbReference>
<sequence length="321" mass="34761">MQYENDFMKSVEITRTTVLVLDACNTLSFAAAVDPMRAANRQAGRMLFDWRFATPDDRPVRLTSGLEVPAAPLNRVERCDLLLIVAGFDLDRQSTPALNASLRRLAGSRTTVAGIDGGPWVMARAGLLDGHGATTHWEDLDRFAQCFPQVDLVNARYHVSGDRITSGGAAPAIEMMLHLIGARHGAALAAKIAGSFIYDATAAATRPQTRRGAGPRHSPLTARAQAIMERALDDPKPIAAIARDLGQSPRALQLLFRARLGTTPQGHYLSLRLAEAQRLVTQTDRPLQEVALATGFASQSSFARAYRHAFGGSARQARRGQ</sequence>
<dbReference type="Proteomes" id="UP000309550">
    <property type="component" value="Unassembled WGS sequence"/>
</dbReference>
<dbReference type="InterPro" id="IPR029062">
    <property type="entry name" value="Class_I_gatase-like"/>
</dbReference>
<dbReference type="AlphaFoldDB" id="A0A5S3PLK7"/>
<organism evidence="5 6">
    <name type="scientific">Sulfitobacter sabulilitoris</name>
    <dbReference type="NCBI Taxonomy" id="2562655"/>
    <lineage>
        <taxon>Bacteria</taxon>
        <taxon>Pseudomonadati</taxon>
        <taxon>Pseudomonadota</taxon>
        <taxon>Alphaproteobacteria</taxon>
        <taxon>Rhodobacterales</taxon>
        <taxon>Roseobacteraceae</taxon>
        <taxon>Sulfitobacter</taxon>
    </lineage>
</organism>